<name>A0ACB8B6M2_9AGAM</name>
<accession>A0ACB8B6M2</accession>
<reference evidence="1" key="1">
    <citation type="journal article" date="2021" name="New Phytol.">
        <title>Evolutionary innovations through gain and loss of genes in the ectomycorrhizal Boletales.</title>
        <authorList>
            <person name="Wu G."/>
            <person name="Miyauchi S."/>
            <person name="Morin E."/>
            <person name="Kuo A."/>
            <person name="Drula E."/>
            <person name="Varga T."/>
            <person name="Kohler A."/>
            <person name="Feng B."/>
            <person name="Cao Y."/>
            <person name="Lipzen A."/>
            <person name="Daum C."/>
            <person name="Hundley H."/>
            <person name="Pangilinan J."/>
            <person name="Johnson J."/>
            <person name="Barry K."/>
            <person name="LaButti K."/>
            <person name="Ng V."/>
            <person name="Ahrendt S."/>
            <person name="Min B."/>
            <person name="Choi I.G."/>
            <person name="Park H."/>
            <person name="Plett J.M."/>
            <person name="Magnuson J."/>
            <person name="Spatafora J.W."/>
            <person name="Nagy L.G."/>
            <person name="Henrissat B."/>
            <person name="Grigoriev I.V."/>
            <person name="Yang Z.L."/>
            <person name="Xu J."/>
            <person name="Martin F.M."/>
        </authorList>
    </citation>
    <scope>NUCLEOTIDE SEQUENCE</scope>
    <source>
        <strain evidence="1">KUC20120723A-06</strain>
    </source>
</reference>
<protein>
    <submittedName>
        <fullName evidence="1">Alcohol oxidase</fullName>
    </submittedName>
</protein>
<organism evidence="1 2">
    <name type="scientific">Leucogyrophana mollusca</name>
    <dbReference type="NCBI Taxonomy" id="85980"/>
    <lineage>
        <taxon>Eukaryota</taxon>
        <taxon>Fungi</taxon>
        <taxon>Dikarya</taxon>
        <taxon>Basidiomycota</taxon>
        <taxon>Agaricomycotina</taxon>
        <taxon>Agaricomycetes</taxon>
        <taxon>Agaricomycetidae</taxon>
        <taxon>Boletales</taxon>
        <taxon>Boletales incertae sedis</taxon>
        <taxon>Leucogyrophana</taxon>
    </lineage>
</organism>
<proteinExistence type="predicted"/>
<comment type="caution">
    <text evidence="1">The sequence shown here is derived from an EMBL/GenBank/DDBJ whole genome shotgun (WGS) entry which is preliminary data.</text>
</comment>
<evidence type="ECO:0000313" key="1">
    <source>
        <dbReference type="EMBL" id="KAH7920518.1"/>
    </source>
</evidence>
<sequence length="611" mass="66570">MTGKTTEKIGDVANKTFDFVIIGGGTAGLCLAARLTEDPQLSVLVLEAGNPNFDDPTLLIPGHYGYHFGKDAYDWQFKTTPQEFSNGKQYDWNRGKGMGGSSGINFLCWTKPPRAEVDDFERLGNPGWNWERFQRALHRLESFQTSTPESAAAHKINIDSRTRTTGKDGPIKLSHPATISQPELKASQTWINMGIPRAPAPMGGDPKGVFFAPNTLDPLSYTRSYAANMFYLANARRTNFHVLTGAHGSKIITQSDGELLATGVEFLYEGHVQVVHAAREVILCSGALKSPQILELSGIGRKDVLDRLGVSIKIALAGVGENVQEHLCCGITYELADSVQDFTLDVLRDPEAQAEQLKLLAKHEGAFTLGLTALGFSSLEMVSDRADSIIRAATERIEKLRPSYSPGLRDQYDIQLERLKNQAASFEVALFPGFLIGPGPPQLGKKYITVLFVLNHNFSRGSIHATSTDPTGQPLCDPHYFEEDIDLQTFIELAKFSRKMASVAPFSEVLDQPPKEVNPGPGIVTDAQIGEYLKQHGGSTFHTVGSLSMLPLDKGGVVDSNLMVYGTSNIRVVDLSVVPLHFAAHPMTMAYAIAEQAADIIMGGQTLPVDV</sequence>
<evidence type="ECO:0000313" key="2">
    <source>
        <dbReference type="Proteomes" id="UP000790709"/>
    </source>
</evidence>
<dbReference type="Proteomes" id="UP000790709">
    <property type="component" value="Unassembled WGS sequence"/>
</dbReference>
<gene>
    <name evidence="1" type="ORF">BV22DRAFT_1132991</name>
</gene>
<keyword evidence="2" id="KW-1185">Reference proteome</keyword>
<dbReference type="EMBL" id="MU266574">
    <property type="protein sequence ID" value="KAH7920518.1"/>
    <property type="molecule type" value="Genomic_DNA"/>
</dbReference>